<keyword evidence="2" id="KW-0378">Hydrolase</keyword>
<reference evidence="2 3" key="1">
    <citation type="submission" date="2018-09" db="EMBL/GenBank/DDBJ databases">
        <authorList>
            <person name="Livingstone P.G."/>
            <person name="Whitworth D.E."/>
        </authorList>
    </citation>
    <scope>NUCLEOTIDE SEQUENCE [LARGE SCALE GENOMIC DNA]</scope>
    <source>
        <strain evidence="2 3">CA031B</strain>
    </source>
</reference>
<dbReference type="InterPro" id="IPR029058">
    <property type="entry name" value="AB_hydrolase_fold"/>
</dbReference>
<dbReference type="SUPFAM" id="SSF53474">
    <property type="entry name" value="alpha/beta-Hydrolases"/>
    <property type="match status" value="1"/>
</dbReference>
<dbReference type="Gene3D" id="3.40.50.1820">
    <property type="entry name" value="alpha/beta hydrolase"/>
    <property type="match status" value="1"/>
</dbReference>
<accession>A0ABX9Q296</accession>
<evidence type="ECO:0000313" key="2">
    <source>
        <dbReference type="EMBL" id="RKH79811.1"/>
    </source>
</evidence>
<organism evidence="2 3">
    <name type="scientific">Corallococcus praedator</name>
    <dbReference type="NCBI Taxonomy" id="2316724"/>
    <lineage>
        <taxon>Bacteria</taxon>
        <taxon>Pseudomonadati</taxon>
        <taxon>Myxococcota</taxon>
        <taxon>Myxococcia</taxon>
        <taxon>Myxococcales</taxon>
        <taxon>Cystobacterineae</taxon>
        <taxon>Myxococcaceae</taxon>
        <taxon>Corallococcus</taxon>
    </lineage>
</organism>
<feature type="non-terminal residue" evidence="2">
    <location>
        <position position="131"/>
    </location>
</feature>
<dbReference type="Pfam" id="PF00975">
    <property type="entry name" value="Thioesterase"/>
    <property type="match status" value="1"/>
</dbReference>
<gene>
    <name evidence="2" type="ORF">D7Y13_43460</name>
</gene>
<comment type="caution">
    <text evidence="2">The sequence shown here is derived from an EMBL/GenBank/DDBJ whole genome shotgun (WGS) entry which is preliminary data.</text>
</comment>
<sequence>MVSQPLVLLPGLLNDARLFAQQVAALRDLAGETLVPELWHDDDAAALARRVLAAAPQRFALAGFSMGGYVAFEMLRQAPQRITRLALIDTSARADSAEQRKRREALIAQSQIGQFKGVTARLLPLLVHKDR</sequence>
<dbReference type="GO" id="GO:0016787">
    <property type="term" value="F:hydrolase activity"/>
    <property type="evidence" value="ECO:0007669"/>
    <property type="project" value="UniProtKB-KW"/>
</dbReference>
<dbReference type="EMBL" id="RAWI01001142">
    <property type="protein sequence ID" value="RKH79811.1"/>
    <property type="molecule type" value="Genomic_DNA"/>
</dbReference>
<proteinExistence type="predicted"/>
<keyword evidence="3" id="KW-1185">Reference proteome</keyword>
<dbReference type="Proteomes" id="UP000278907">
    <property type="component" value="Unassembled WGS sequence"/>
</dbReference>
<name>A0ABX9Q296_9BACT</name>
<evidence type="ECO:0000259" key="1">
    <source>
        <dbReference type="Pfam" id="PF00975"/>
    </source>
</evidence>
<dbReference type="InterPro" id="IPR001031">
    <property type="entry name" value="Thioesterase"/>
</dbReference>
<feature type="domain" description="Thioesterase" evidence="1">
    <location>
        <begin position="44"/>
        <end position="106"/>
    </location>
</feature>
<evidence type="ECO:0000313" key="3">
    <source>
        <dbReference type="Proteomes" id="UP000278907"/>
    </source>
</evidence>
<protein>
    <submittedName>
        <fullName evidence="2">Alpha/beta hydrolase</fullName>
    </submittedName>
</protein>